<dbReference type="PANTHER" id="PTHR11802">
    <property type="entry name" value="SERINE PROTEASE FAMILY S10 SERINE CARBOXYPEPTIDASE"/>
    <property type="match status" value="1"/>
</dbReference>
<dbReference type="Proteomes" id="UP000777438">
    <property type="component" value="Unassembled WGS sequence"/>
</dbReference>
<evidence type="ECO:0000256" key="7">
    <source>
        <dbReference type="SAM" id="SignalP"/>
    </source>
</evidence>
<evidence type="ECO:0000256" key="1">
    <source>
        <dbReference type="ARBA" id="ARBA00009431"/>
    </source>
</evidence>
<accession>A0A9P8WHT2</accession>
<dbReference type="SUPFAM" id="SSF53474">
    <property type="entry name" value="alpha/beta-Hydrolases"/>
    <property type="match status" value="1"/>
</dbReference>
<dbReference type="Pfam" id="PF00450">
    <property type="entry name" value="Peptidase_S10"/>
    <property type="match status" value="1"/>
</dbReference>
<evidence type="ECO:0000256" key="6">
    <source>
        <dbReference type="ARBA" id="ARBA00023180"/>
    </source>
</evidence>
<evidence type="ECO:0000256" key="3">
    <source>
        <dbReference type="ARBA" id="ARBA00022670"/>
    </source>
</evidence>
<name>A0A9P8WHT2_9HYPO</name>
<dbReference type="InterPro" id="IPR029058">
    <property type="entry name" value="AB_hydrolase_fold"/>
</dbReference>
<evidence type="ECO:0000256" key="2">
    <source>
        <dbReference type="ARBA" id="ARBA00022645"/>
    </source>
</evidence>
<dbReference type="PANTHER" id="PTHR11802:SF3">
    <property type="entry name" value="RETINOID-INDUCIBLE SERINE CARBOXYPEPTIDASE"/>
    <property type="match status" value="1"/>
</dbReference>
<keyword evidence="6" id="KW-0325">Glycoprotein</keyword>
<evidence type="ECO:0000313" key="8">
    <source>
        <dbReference type="EMBL" id="KAH6898254.1"/>
    </source>
</evidence>
<dbReference type="EMBL" id="JAGPYM010000002">
    <property type="protein sequence ID" value="KAH6898254.1"/>
    <property type="molecule type" value="Genomic_DNA"/>
</dbReference>
<dbReference type="OrthoDB" id="443318at2759"/>
<evidence type="ECO:0000256" key="5">
    <source>
        <dbReference type="ARBA" id="ARBA00022801"/>
    </source>
</evidence>
<sequence length="532" mass="61644">MRFFTLSVILFALLAAICPTATEAKKKKKPDLIFTDNMQYKANSTFCERRTIDHEHQLWFSFYPSRLDIENAPTILWFPDGPGMPGSWDMVGANGPCTHSHASEELHDNFYSLNTWANILYVDGPVSSGFSHGEILVTTRQAAAKLMRMFFVRFADKFPEYFQNQVVAWGVGYGAHLATAFAADMIRKNTLNKMERKEGVDPDYAFDYKFFPIHKLVLDSPLLDLTTQFKSAIEYSHYNNLSQIIPQNESEAMLNTFETWYEKRWTNCSTYKQWDCKKELQEFGLLWGNLTNRKDEDGNMVDPHNILKETRLYENLDENIAAMKNSARYRILTSKKAEKGLGLRGKGTMRVEHVNYDVYTRYLHDKFWNLGDSIRSSAEDLELVLNAGFGPPEDFTPAVNTFMFVGEADLLANPLGVRRVIDKMEWPHKKQFDDAKFQRVLYQEQTAMNKQANTTEHDIGMVRASNNLVVYELKNLGRNTFRMNPPFGVLMTRTMRNNDPHPTYIVWMDYKHLNEYNVTDRRRASLSTLSWP</sequence>
<dbReference type="GO" id="GO:0006508">
    <property type="term" value="P:proteolysis"/>
    <property type="evidence" value="ECO:0007669"/>
    <property type="project" value="UniProtKB-KW"/>
</dbReference>
<keyword evidence="5 8" id="KW-0378">Hydrolase</keyword>
<evidence type="ECO:0000256" key="4">
    <source>
        <dbReference type="ARBA" id="ARBA00022729"/>
    </source>
</evidence>
<comment type="caution">
    <text evidence="8">The sequence shown here is derived from an EMBL/GenBank/DDBJ whole genome shotgun (WGS) entry which is preliminary data.</text>
</comment>
<dbReference type="Gene3D" id="3.40.50.1820">
    <property type="entry name" value="alpha/beta hydrolase"/>
    <property type="match status" value="1"/>
</dbReference>
<dbReference type="InterPro" id="IPR001563">
    <property type="entry name" value="Peptidase_S10"/>
</dbReference>
<keyword evidence="9" id="KW-1185">Reference proteome</keyword>
<feature type="signal peptide" evidence="7">
    <location>
        <begin position="1"/>
        <end position="24"/>
    </location>
</feature>
<protein>
    <submittedName>
        <fullName evidence="8">Alpha/Beta hydrolase protein</fullName>
    </submittedName>
</protein>
<reference evidence="8 9" key="1">
    <citation type="journal article" date="2021" name="Nat. Commun.">
        <title>Genetic determinants of endophytism in the Arabidopsis root mycobiome.</title>
        <authorList>
            <person name="Mesny F."/>
            <person name="Miyauchi S."/>
            <person name="Thiergart T."/>
            <person name="Pickel B."/>
            <person name="Atanasova L."/>
            <person name="Karlsson M."/>
            <person name="Huettel B."/>
            <person name="Barry K.W."/>
            <person name="Haridas S."/>
            <person name="Chen C."/>
            <person name="Bauer D."/>
            <person name="Andreopoulos W."/>
            <person name="Pangilinan J."/>
            <person name="LaButti K."/>
            <person name="Riley R."/>
            <person name="Lipzen A."/>
            <person name="Clum A."/>
            <person name="Drula E."/>
            <person name="Henrissat B."/>
            <person name="Kohler A."/>
            <person name="Grigoriev I.V."/>
            <person name="Martin F.M."/>
            <person name="Hacquard S."/>
        </authorList>
    </citation>
    <scope>NUCLEOTIDE SEQUENCE [LARGE SCALE GENOMIC DNA]</scope>
    <source>
        <strain evidence="8 9">MPI-CAGE-CH-0241</strain>
    </source>
</reference>
<comment type="similarity">
    <text evidence="1">Belongs to the peptidase S10 family.</text>
</comment>
<keyword evidence="4 7" id="KW-0732">Signal</keyword>
<feature type="chain" id="PRO_5040457885" evidence="7">
    <location>
        <begin position="25"/>
        <end position="532"/>
    </location>
</feature>
<keyword evidence="2" id="KW-0121">Carboxypeptidase</keyword>
<proteinExistence type="inferred from homology"/>
<organism evidence="8 9">
    <name type="scientific">Thelonectria olida</name>
    <dbReference type="NCBI Taxonomy" id="1576542"/>
    <lineage>
        <taxon>Eukaryota</taxon>
        <taxon>Fungi</taxon>
        <taxon>Dikarya</taxon>
        <taxon>Ascomycota</taxon>
        <taxon>Pezizomycotina</taxon>
        <taxon>Sordariomycetes</taxon>
        <taxon>Hypocreomycetidae</taxon>
        <taxon>Hypocreales</taxon>
        <taxon>Nectriaceae</taxon>
        <taxon>Thelonectria</taxon>
    </lineage>
</organism>
<dbReference type="GO" id="GO:0004185">
    <property type="term" value="F:serine-type carboxypeptidase activity"/>
    <property type="evidence" value="ECO:0007669"/>
    <property type="project" value="InterPro"/>
</dbReference>
<dbReference type="AlphaFoldDB" id="A0A9P8WHT2"/>
<gene>
    <name evidence="8" type="ORF">B0T10DRAFT_577839</name>
</gene>
<keyword evidence="3" id="KW-0645">Protease</keyword>
<evidence type="ECO:0000313" key="9">
    <source>
        <dbReference type="Proteomes" id="UP000777438"/>
    </source>
</evidence>